<sequence>METRTAKRKANQTHDPPLKKQRVVLGELTNLIVPQPKCVTKTPPATNKTLSVVTKIVDTDDKSCNNVLFSDIYSYLRKMEIERKRRPMVDYIERVQRGVTTNMRGILVDWLIEVAEEYKLLSDTLHLSVSYIDKFLSLKPVSKSRLQLLGVSSMLIASKYEEITPPHVEEFCLATDNTYNKAEVLSMETEILGCLNFELGNPTVKTFLRRFTGFACEDEEGPSLKLEFMCYYLAELSLLDYYCLKFLPSMVAASTVFLARFFIWPKQQTWTSPLCECTRYSAFELKECVLILHDLYMARRGGSFQAIRKKYRKHKFKCVANMPATPDLPLHLFEEK</sequence>
<dbReference type="FunFam" id="1.10.472.10:FF:000001">
    <property type="entry name" value="G2/mitotic-specific cyclin"/>
    <property type="match status" value="1"/>
</dbReference>
<dbReference type="GO" id="GO:0016538">
    <property type="term" value="F:cyclin-dependent protein serine/threonine kinase regulator activity"/>
    <property type="evidence" value="ECO:0007669"/>
    <property type="project" value="InterPro"/>
</dbReference>
<feature type="domain" description="Cyclin C-terminal" evidence="9">
    <location>
        <begin position="202"/>
        <end position="325"/>
    </location>
</feature>
<dbReference type="Proteomes" id="UP001359559">
    <property type="component" value="Unassembled WGS sequence"/>
</dbReference>
<dbReference type="Pfam" id="PF00134">
    <property type="entry name" value="Cyclin_N"/>
    <property type="match status" value="1"/>
</dbReference>
<feature type="domain" description="Cyclin-like" evidence="8">
    <location>
        <begin position="206"/>
        <end position="294"/>
    </location>
</feature>
<proteinExistence type="inferred from homology"/>
<keyword evidence="5" id="KW-0131">Cell cycle</keyword>
<evidence type="ECO:0000256" key="7">
    <source>
        <dbReference type="RuleBase" id="RU000383"/>
    </source>
</evidence>
<dbReference type="GO" id="GO:0051301">
    <property type="term" value="P:cell division"/>
    <property type="evidence" value="ECO:0007669"/>
    <property type="project" value="UniProtKB-KW"/>
</dbReference>
<evidence type="ECO:0000256" key="3">
    <source>
        <dbReference type="ARBA" id="ARBA00022618"/>
    </source>
</evidence>
<evidence type="ECO:0000259" key="8">
    <source>
        <dbReference type="SMART" id="SM00385"/>
    </source>
</evidence>
<evidence type="ECO:0000256" key="2">
    <source>
        <dbReference type="ARBA" id="ARBA00011177"/>
    </source>
</evidence>
<dbReference type="AlphaFoldDB" id="A0AAN9K771"/>
<name>A0AAN9K771_CLITE</name>
<evidence type="ECO:0000313" key="11">
    <source>
        <dbReference type="Proteomes" id="UP001359559"/>
    </source>
</evidence>
<reference evidence="10 11" key="1">
    <citation type="submission" date="2024-01" db="EMBL/GenBank/DDBJ databases">
        <title>The genomes of 5 underutilized Papilionoideae crops provide insights into root nodulation and disease resistance.</title>
        <authorList>
            <person name="Yuan L."/>
        </authorList>
    </citation>
    <scope>NUCLEOTIDE SEQUENCE [LARGE SCALE GENOMIC DNA]</scope>
    <source>
        <strain evidence="10">LY-2023</strain>
        <tissue evidence="10">Leaf</tissue>
    </source>
</reference>
<evidence type="ECO:0000313" key="10">
    <source>
        <dbReference type="EMBL" id="KAK7310822.1"/>
    </source>
</evidence>
<dbReference type="SMART" id="SM01332">
    <property type="entry name" value="Cyclin_C"/>
    <property type="match status" value="1"/>
</dbReference>
<comment type="caution">
    <text evidence="10">The sequence shown here is derived from an EMBL/GenBank/DDBJ whole genome shotgun (WGS) entry which is preliminary data.</text>
</comment>
<dbReference type="Gene3D" id="1.10.472.10">
    <property type="entry name" value="Cyclin-like"/>
    <property type="match status" value="2"/>
</dbReference>
<keyword evidence="4 7" id="KW-0195">Cyclin</keyword>
<comment type="subunit">
    <text evidence="2">Interacts with the CDC2 protein kinase to form a serine/threonine kinase holoenzyme complex also known as maturation promoting factor (MPF). The cyclin subunit imparts substrate specificity to the complex.</text>
</comment>
<dbReference type="Pfam" id="PF02984">
    <property type="entry name" value="Cyclin_C"/>
    <property type="match status" value="1"/>
</dbReference>
<dbReference type="PIRSF" id="PIRSF001771">
    <property type="entry name" value="Cyclin_A_B_D_E"/>
    <property type="match status" value="1"/>
</dbReference>
<accession>A0AAN9K771</accession>
<gene>
    <name evidence="10" type="ORF">RJT34_08572</name>
</gene>
<keyword evidence="3" id="KW-0132">Cell division</keyword>
<evidence type="ECO:0000259" key="9">
    <source>
        <dbReference type="SMART" id="SM01332"/>
    </source>
</evidence>
<dbReference type="GO" id="GO:0044772">
    <property type="term" value="P:mitotic cell cycle phase transition"/>
    <property type="evidence" value="ECO:0007669"/>
    <property type="project" value="InterPro"/>
</dbReference>
<evidence type="ECO:0000256" key="4">
    <source>
        <dbReference type="ARBA" id="ARBA00023127"/>
    </source>
</evidence>
<dbReference type="CDD" id="cd20506">
    <property type="entry name" value="CYCLIN_AtCycA-like_rpt2"/>
    <property type="match status" value="1"/>
</dbReference>
<dbReference type="InterPro" id="IPR013763">
    <property type="entry name" value="Cyclin-like_dom"/>
</dbReference>
<evidence type="ECO:0000256" key="6">
    <source>
        <dbReference type="ARBA" id="ARBA00032263"/>
    </source>
</evidence>
<evidence type="ECO:0000256" key="5">
    <source>
        <dbReference type="ARBA" id="ARBA00023306"/>
    </source>
</evidence>
<feature type="domain" description="Cyclin-like" evidence="8">
    <location>
        <begin position="109"/>
        <end position="193"/>
    </location>
</feature>
<dbReference type="InterPro" id="IPR004367">
    <property type="entry name" value="Cyclin_C-dom"/>
</dbReference>
<evidence type="ECO:0000256" key="1">
    <source>
        <dbReference type="ARBA" id="ARBA00006955"/>
    </source>
</evidence>
<keyword evidence="11" id="KW-1185">Reference proteome</keyword>
<dbReference type="PANTHER" id="PTHR10177">
    <property type="entry name" value="CYCLINS"/>
    <property type="match status" value="1"/>
</dbReference>
<dbReference type="SMART" id="SM00385">
    <property type="entry name" value="CYCLIN"/>
    <property type="match status" value="2"/>
</dbReference>
<dbReference type="InterPro" id="IPR036915">
    <property type="entry name" value="Cyclin-like_sf"/>
</dbReference>
<organism evidence="10 11">
    <name type="scientific">Clitoria ternatea</name>
    <name type="common">Butterfly pea</name>
    <dbReference type="NCBI Taxonomy" id="43366"/>
    <lineage>
        <taxon>Eukaryota</taxon>
        <taxon>Viridiplantae</taxon>
        <taxon>Streptophyta</taxon>
        <taxon>Embryophyta</taxon>
        <taxon>Tracheophyta</taxon>
        <taxon>Spermatophyta</taxon>
        <taxon>Magnoliopsida</taxon>
        <taxon>eudicotyledons</taxon>
        <taxon>Gunneridae</taxon>
        <taxon>Pentapetalae</taxon>
        <taxon>rosids</taxon>
        <taxon>fabids</taxon>
        <taxon>Fabales</taxon>
        <taxon>Fabaceae</taxon>
        <taxon>Papilionoideae</taxon>
        <taxon>50 kb inversion clade</taxon>
        <taxon>NPAAA clade</taxon>
        <taxon>indigoferoid/millettioid clade</taxon>
        <taxon>Phaseoleae</taxon>
        <taxon>Clitoria</taxon>
    </lineage>
</organism>
<dbReference type="InterPro" id="IPR006671">
    <property type="entry name" value="Cyclin_N"/>
</dbReference>
<dbReference type="InterPro" id="IPR046965">
    <property type="entry name" value="Cyclin_A/B-like"/>
</dbReference>
<comment type="similarity">
    <text evidence="1">Belongs to the cyclin family. Cyclin AB subfamily.</text>
</comment>
<dbReference type="InterPro" id="IPR048258">
    <property type="entry name" value="Cyclins_cyclin-box"/>
</dbReference>
<dbReference type="InterPro" id="IPR039361">
    <property type="entry name" value="Cyclin"/>
</dbReference>
<dbReference type="PROSITE" id="PS00292">
    <property type="entry name" value="CYCLINS"/>
    <property type="match status" value="1"/>
</dbReference>
<dbReference type="FunFam" id="1.10.472.10:FF:000220">
    <property type="entry name" value="Cyclin superfamily protein, putative"/>
    <property type="match status" value="1"/>
</dbReference>
<dbReference type="EMBL" id="JAYKXN010000002">
    <property type="protein sequence ID" value="KAK7310822.1"/>
    <property type="molecule type" value="Genomic_DNA"/>
</dbReference>
<dbReference type="SUPFAM" id="SSF47954">
    <property type="entry name" value="Cyclin-like"/>
    <property type="match status" value="2"/>
</dbReference>
<protein>
    <recommendedName>
        <fullName evidence="6">B-like cyclin</fullName>
    </recommendedName>
</protein>